<protein>
    <submittedName>
        <fullName evidence="8">Mitochondrial ERMES protein Mdm12</fullName>
    </submittedName>
</protein>
<keyword evidence="3" id="KW-0445">Lipid transport</keyword>
<dbReference type="InterPro" id="IPR031468">
    <property type="entry name" value="SMP_LBD"/>
</dbReference>
<dbReference type="GO" id="GO:0006869">
    <property type="term" value="P:lipid transport"/>
    <property type="evidence" value="ECO:0007669"/>
    <property type="project" value="UniProtKB-KW"/>
</dbReference>
<evidence type="ECO:0000259" key="7">
    <source>
        <dbReference type="PROSITE" id="PS51847"/>
    </source>
</evidence>
<gene>
    <name evidence="8" type="ORF">ANDGO_00755</name>
</gene>
<evidence type="ECO:0000256" key="2">
    <source>
        <dbReference type="ARBA" id="ARBA00022448"/>
    </source>
</evidence>
<organism evidence="8 9">
    <name type="scientific">Andalucia godoyi</name>
    <name type="common">Flagellate</name>
    <dbReference type="NCBI Taxonomy" id="505711"/>
    <lineage>
        <taxon>Eukaryota</taxon>
        <taxon>Discoba</taxon>
        <taxon>Jakobida</taxon>
        <taxon>Andalucina</taxon>
        <taxon>Andaluciidae</taxon>
        <taxon>Andalucia</taxon>
    </lineage>
</organism>
<feature type="domain" description="SMP-LTD" evidence="7">
    <location>
        <begin position="1"/>
        <end position="273"/>
    </location>
</feature>
<comment type="subcellular location">
    <subcellularLocation>
        <location evidence="1">Membrane</location>
    </subcellularLocation>
</comment>
<sequence length="286" mass="32165">MFKIDWDSLRRLENAALISVNEVLKSLRENSQLPPFLDDIFVTDLSFGSLPPTIELYDICPLQMSASSLPLPETSAETTAGSLQHVSLDWLELLLSGLDGCVKVRVHYRGSAFAVVRTAIHVQQLVVLPLEFEISKIQLDGLLCFEIDSANDELRVFFEPHNHVDDVSSGMDLSDSPSFFGSDVHHEDEMDDDDEFNNDDDDDDDCNGGVDTDGLSKQSRVLHGIEIRPRIGAPEQARLSVGIDKVQFLVISFVKNLFRDRLLHPNCIRKRGLRTLFRSQKHHVNP</sequence>
<keyword evidence="5" id="KW-0472">Membrane</keyword>
<dbReference type="OrthoDB" id="3356905at2759"/>
<comment type="caution">
    <text evidence="8">The sequence shown here is derived from an EMBL/GenBank/DDBJ whole genome shotgun (WGS) entry which is preliminary data.</text>
</comment>
<dbReference type="GO" id="GO:0016020">
    <property type="term" value="C:membrane"/>
    <property type="evidence" value="ECO:0007669"/>
    <property type="project" value="UniProtKB-SubCell"/>
</dbReference>
<feature type="compositionally biased region" description="Acidic residues" evidence="6">
    <location>
        <begin position="189"/>
        <end position="206"/>
    </location>
</feature>
<dbReference type="Proteomes" id="UP000799049">
    <property type="component" value="Unassembled WGS sequence"/>
</dbReference>
<feature type="region of interest" description="Disordered" evidence="6">
    <location>
        <begin position="189"/>
        <end position="215"/>
    </location>
</feature>
<dbReference type="EMBL" id="VRVR01000049">
    <property type="protein sequence ID" value="KAF0852260.1"/>
    <property type="molecule type" value="Genomic_DNA"/>
</dbReference>
<dbReference type="AlphaFoldDB" id="A0A8K0AG31"/>
<evidence type="ECO:0000313" key="8">
    <source>
        <dbReference type="EMBL" id="KAF0852260.1"/>
    </source>
</evidence>
<keyword evidence="2" id="KW-0813">Transport</keyword>
<dbReference type="PROSITE" id="PS51847">
    <property type="entry name" value="SMP"/>
    <property type="match status" value="1"/>
</dbReference>
<keyword evidence="4" id="KW-0446">Lipid-binding</keyword>
<evidence type="ECO:0000256" key="5">
    <source>
        <dbReference type="ARBA" id="ARBA00023136"/>
    </source>
</evidence>
<evidence type="ECO:0000256" key="1">
    <source>
        <dbReference type="ARBA" id="ARBA00004370"/>
    </source>
</evidence>
<accession>A0A8K0AG31</accession>
<reference evidence="8" key="1">
    <citation type="submission" date="2019-09" db="EMBL/GenBank/DDBJ databases">
        <title>The Mitochondrial Proteome of the Jakobid, Andalucia godoyi, a Protist With the Most Gene-Rich and Bacteria-Like Mitochondrial Genome.</title>
        <authorList>
            <person name="Gray M.W."/>
            <person name="Burger G."/>
            <person name="Derelle R."/>
            <person name="Klimes V."/>
            <person name="Leger M."/>
            <person name="Sarrasin M."/>
            <person name="Vlcek C."/>
            <person name="Roger A.J."/>
            <person name="Elias M."/>
            <person name="Lang B.F."/>
        </authorList>
    </citation>
    <scope>NUCLEOTIDE SEQUENCE</scope>
    <source>
        <strain evidence="8">And28</strain>
    </source>
</reference>
<keyword evidence="9" id="KW-1185">Reference proteome</keyword>
<dbReference type="GO" id="GO:0008289">
    <property type="term" value="F:lipid binding"/>
    <property type="evidence" value="ECO:0007669"/>
    <property type="project" value="UniProtKB-KW"/>
</dbReference>
<evidence type="ECO:0000256" key="4">
    <source>
        <dbReference type="ARBA" id="ARBA00023121"/>
    </source>
</evidence>
<name>A0A8K0AG31_ANDGO</name>
<proteinExistence type="predicted"/>
<evidence type="ECO:0000313" key="9">
    <source>
        <dbReference type="Proteomes" id="UP000799049"/>
    </source>
</evidence>
<evidence type="ECO:0000256" key="6">
    <source>
        <dbReference type="SAM" id="MobiDB-lite"/>
    </source>
</evidence>
<evidence type="ECO:0000256" key="3">
    <source>
        <dbReference type="ARBA" id="ARBA00023055"/>
    </source>
</evidence>